<name>A0A699XK39_TANCI</name>
<feature type="non-terminal residue" evidence="1">
    <location>
        <position position="1"/>
    </location>
</feature>
<organism evidence="1">
    <name type="scientific">Tanacetum cinerariifolium</name>
    <name type="common">Dalmatian daisy</name>
    <name type="synonym">Chrysanthemum cinerariifolium</name>
    <dbReference type="NCBI Taxonomy" id="118510"/>
    <lineage>
        <taxon>Eukaryota</taxon>
        <taxon>Viridiplantae</taxon>
        <taxon>Streptophyta</taxon>
        <taxon>Embryophyta</taxon>
        <taxon>Tracheophyta</taxon>
        <taxon>Spermatophyta</taxon>
        <taxon>Magnoliopsida</taxon>
        <taxon>eudicotyledons</taxon>
        <taxon>Gunneridae</taxon>
        <taxon>Pentapetalae</taxon>
        <taxon>asterids</taxon>
        <taxon>campanulids</taxon>
        <taxon>Asterales</taxon>
        <taxon>Asteraceae</taxon>
        <taxon>Asteroideae</taxon>
        <taxon>Anthemideae</taxon>
        <taxon>Anthemidinae</taxon>
        <taxon>Tanacetum</taxon>
    </lineage>
</organism>
<dbReference type="EMBL" id="BKCJ011876999">
    <property type="protein sequence ID" value="GFD60382.1"/>
    <property type="molecule type" value="Genomic_DNA"/>
</dbReference>
<accession>A0A699XK39</accession>
<dbReference type="AlphaFoldDB" id="A0A699XK39"/>
<comment type="caution">
    <text evidence="1">The sequence shown here is derived from an EMBL/GenBank/DDBJ whole genome shotgun (WGS) entry which is preliminary data.</text>
</comment>
<feature type="non-terminal residue" evidence="1">
    <location>
        <position position="80"/>
    </location>
</feature>
<sequence length="80" mass="8474">CHAIVTPQEYTRGSSRCTPSALWSGDIVHDVAYRILVGEIPADPAAGLPEQSRRVRLRTGLVAGAGAGPARHRDQLSGAR</sequence>
<reference evidence="1" key="1">
    <citation type="journal article" date="2019" name="Sci. Rep.">
        <title>Draft genome of Tanacetum cinerariifolium, the natural source of mosquito coil.</title>
        <authorList>
            <person name="Yamashiro T."/>
            <person name="Shiraishi A."/>
            <person name="Satake H."/>
            <person name="Nakayama K."/>
        </authorList>
    </citation>
    <scope>NUCLEOTIDE SEQUENCE</scope>
</reference>
<proteinExistence type="predicted"/>
<evidence type="ECO:0000313" key="1">
    <source>
        <dbReference type="EMBL" id="GFD60382.1"/>
    </source>
</evidence>
<protein>
    <submittedName>
        <fullName evidence="1">Uncharacterized protein</fullName>
    </submittedName>
</protein>
<gene>
    <name evidence="1" type="ORF">Tci_932351</name>
</gene>